<dbReference type="InterPro" id="IPR023393">
    <property type="entry name" value="START-like_dom_sf"/>
</dbReference>
<protein>
    <submittedName>
        <fullName evidence="1">Polyketide cyclase</fullName>
    </submittedName>
</protein>
<dbReference type="Proteomes" id="UP000049023">
    <property type="component" value="Unassembled WGS sequence"/>
</dbReference>
<dbReference type="EMBL" id="CNFU01002328">
    <property type="protein sequence ID" value="CKU23642.1"/>
    <property type="molecule type" value="Genomic_DNA"/>
</dbReference>
<reference evidence="1 2" key="1">
    <citation type="submission" date="2015-03" db="EMBL/GenBank/DDBJ databases">
        <authorList>
            <consortium name="Pathogen Informatics"/>
        </authorList>
    </citation>
    <scope>NUCLEOTIDE SEQUENCE [LARGE SCALE GENOMIC DNA]</scope>
    <source>
        <strain evidence="1 2">Bir 187</strain>
    </source>
</reference>
<evidence type="ECO:0000313" key="1">
    <source>
        <dbReference type="EMBL" id="CKU23642.1"/>
    </source>
</evidence>
<dbReference type="InterPro" id="IPR019587">
    <property type="entry name" value="Polyketide_cyclase/dehydratase"/>
</dbReference>
<sequence length="64" mass="6963">MAPLVALVEGKWSFAPADTGTTVTWQWTIHPRSALAAPVLPVFARMWRGYARGVLEKLSALLVG</sequence>
<dbReference type="Pfam" id="PF10604">
    <property type="entry name" value="Polyketide_cyc2"/>
    <property type="match status" value="1"/>
</dbReference>
<dbReference type="SUPFAM" id="SSF55961">
    <property type="entry name" value="Bet v1-like"/>
    <property type="match status" value="1"/>
</dbReference>
<accession>A0A655AWY9</accession>
<organism evidence="1 2">
    <name type="scientific">Mycobacterium tuberculosis</name>
    <dbReference type="NCBI Taxonomy" id="1773"/>
    <lineage>
        <taxon>Bacteria</taxon>
        <taxon>Bacillati</taxon>
        <taxon>Actinomycetota</taxon>
        <taxon>Actinomycetes</taxon>
        <taxon>Mycobacteriales</taxon>
        <taxon>Mycobacteriaceae</taxon>
        <taxon>Mycobacterium</taxon>
        <taxon>Mycobacterium tuberculosis complex</taxon>
    </lineage>
</organism>
<evidence type="ECO:0000313" key="2">
    <source>
        <dbReference type="Proteomes" id="UP000049023"/>
    </source>
</evidence>
<dbReference type="AlphaFoldDB" id="A0A655AWY9"/>
<dbReference type="Gene3D" id="3.30.530.20">
    <property type="match status" value="1"/>
</dbReference>
<name>A0A655AWY9_MYCTX</name>
<gene>
    <name evidence="1" type="ORF">ERS027661_04969</name>
</gene>
<proteinExistence type="predicted"/>